<dbReference type="InterPro" id="IPR028081">
    <property type="entry name" value="Leu-bd"/>
</dbReference>
<evidence type="ECO:0000256" key="2">
    <source>
        <dbReference type="ARBA" id="ARBA00010062"/>
    </source>
</evidence>
<evidence type="ECO:0000256" key="5">
    <source>
        <dbReference type="ARBA" id="ARBA00022989"/>
    </source>
</evidence>
<keyword evidence="7" id="KW-0675">Receptor</keyword>
<dbReference type="RefSeq" id="WP_301128398.1">
    <property type="nucleotide sequence ID" value="NZ_JAUHPV010000005.1"/>
</dbReference>
<keyword evidence="6" id="KW-0472">Membrane</keyword>
<name>A0ABT8G380_9MICO</name>
<sequence length="423" mass="42666">MARWNTIARGAALAAVATLALAACSTDEGSETSSSSDGGGATGDGLKIGSLLPITGSLAFLGPPEVAGVDLAITEINEAGGVLGSDVEVIHADSSDTANPQIASQSVSDLISQGVAGIVGAASSSVSLNVVDDIAAASVVQISPANTSTALSGYSPFYFRVAPPDTVQGSALGNVIVADGVENLGILVFEDDYGTSLRDVVVSTVEAEGVNVTYGGTETFDPTATNFSAEVQAVMATNPDAILVIAFDQTYQLIPELVGAGFPGSELYFTDGNTADYSADFEPGTLEGAKGTIPGANPSEDFQALLDEANGSPLDSYSYGAESYDSTILLALAAVKGGATDGATVQANMAAVSGANGGTECDSFAACVELIEAGEEIQYMAVSGSGPFNEANDPSSAYIGVYEYDENNVNIWTEAVYGEVPAA</sequence>
<comment type="subcellular location">
    <subcellularLocation>
        <location evidence="1">Membrane</location>
        <topology evidence="1">Multi-pass membrane protein</topology>
    </subcellularLocation>
</comment>
<feature type="chain" id="PRO_5046509298" evidence="9">
    <location>
        <begin position="23"/>
        <end position="423"/>
    </location>
</feature>
<keyword evidence="4 9" id="KW-0732">Signal</keyword>
<evidence type="ECO:0000259" key="10">
    <source>
        <dbReference type="Pfam" id="PF13458"/>
    </source>
</evidence>
<keyword evidence="8" id="KW-0325">Glycoprotein</keyword>
<evidence type="ECO:0000256" key="3">
    <source>
        <dbReference type="ARBA" id="ARBA00022692"/>
    </source>
</evidence>
<gene>
    <name evidence="11" type="ORF">QQX04_09130</name>
</gene>
<keyword evidence="3" id="KW-0812">Transmembrane</keyword>
<dbReference type="Pfam" id="PF13458">
    <property type="entry name" value="Peripla_BP_6"/>
    <property type="match status" value="1"/>
</dbReference>
<dbReference type="CDD" id="cd06346">
    <property type="entry name" value="PBP1_ABC_ligand_binding-like"/>
    <property type="match status" value="1"/>
</dbReference>
<dbReference type="Proteomes" id="UP001172738">
    <property type="component" value="Unassembled WGS sequence"/>
</dbReference>
<evidence type="ECO:0000256" key="6">
    <source>
        <dbReference type="ARBA" id="ARBA00023136"/>
    </source>
</evidence>
<keyword evidence="12" id="KW-1185">Reference proteome</keyword>
<evidence type="ECO:0000256" key="1">
    <source>
        <dbReference type="ARBA" id="ARBA00004141"/>
    </source>
</evidence>
<dbReference type="SUPFAM" id="SSF53822">
    <property type="entry name" value="Periplasmic binding protein-like I"/>
    <property type="match status" value="1"/>
</dbReference>
<evidence type="ECO:0000256" key="4">
    <source>
        <dbReference type="ARBA" id="ARBA00022729"/>
    </source>
</evidence>
<keyword evidence="5" id="KW-1133">Transmembrane helix</keyword>
<dbReference type="PROSITE" id="PS51257">
    <property type="entry name" value="PROKAR_LIPOPROTEIN"/>
    <property type="match status" value="1"/>
</dbReference>
<dbReference type="PRINTS" id="PR00248">
    <property type="entry name" value="GPCRMGR"/>
</dbReference>
<accession>A0ABT8G380</accession>
<dbReference type="PANTHER" id="PTHR30483:SF6">
    <property type="entry name" value="PERIPLASMIC BINDING PROTEIN OF ABC TRANSPORTER FOR NATURAL AMINO ACIDS"/>
    <property type="match status" value="1"/>
</dbReference>
<evidence type="ECO:0000256" key="7">
    <source>
        <dbReference type="ARBA" id="ARBA00023170"/>
    </source>
</evidence>
<feature type="signal peptide" evidence="9">
    <location>
        <begin position="1"/>
        <end position="22"/>
    </location>
</feature>
<organism evidence="11 12">
    <name type="scientific">Demequina zhanjiangensis</name>
    <dbReference type="NCBI Taxonomy" id="3051659"/>
    <lineage>
        <taxon>Bacteria</taxon>
        <taxon>Bacillati</taxon>
        <taxon>Actinomycetota</taxon>
        <taxon>Actinomycetes</taxon>
        <taxon>Micrococcales</taxon>
        <taxon>Demequinaceae</taxon>
        <taxon>Demequina</taxon>
    </lineage>
</organism>
<comment type="similarity">
    <text evidence="2">Belongs to the leucine-binding protein family.</text>
</comment>
<dbReference type="PANTHER" id="PTHR30483">
    <property type="entry name" value="LEUCINE-SPECIFIC-BINDING PROTEIN"/>
    <property type="match status" value="1"/>
</dbReference>
<proteinExistence type="inferred from homology"/>
<evidence type="ECO:0000256" key="9">
    <source>
        <dbReference type="SAM" id="SignalP"/>
    </source>
</evidence>
<dbReference type="Gene3D" id="3.40.50.2300">
    <property type="match status" value="2"/>
</dbReference>
<dbReference type="InterPro" id="IPR051010">
    <property type="entry name" value="BCAA_transport"/>
</dbReference>
<evidence type="ECO:0000256" key="8">
    <source>
        <dbReference type="ARBA" id="ARBA00023180"/>
    </source>
</evidence>
<evidence type="ECO:0000313" key="11">
    <source>
        <dbReference type="EMBL" id="MDN4473149.1"/>
    </source>
</evidence>
<reference evidence="11" key="1">
    <citation type="submission" date="2023-06" db="EMBL/GenBank/DDBJ databases">
        <title>SYSU T00b26.</title>
        <authorList>
            <person name="Gao L."/>
            <person name="Fang B.-Z."/>
            <person name="Li W.-J."/>
        </authorList>
    </citation>
    <scope>NUCLEOTIDE SEQUENCE</scope>
    <source>
        <strain evidence="11">SYSU T00b26</strain>
    </source>
</reference>
<protein>
    <submittedName>
        <fullName evidence="11">ABC transporter substrate-binding protein</fullName>
    </submittedName>
</protein>
<feature type="domain" description="Leucine-binding protein" evidence="10">
    <location>
        <begin position="46"/>
        <end position="353"/>
    </location>
</feature>
<dbReference type="EMBL" id="JAUHPV010000005">
    <property type="protein sequence ID" value="MDN4473149.1"/>
    <property type="molecule type" value="Genomic_DNA"/>
</dbReference>
<evidence type="ECO:0000313" key="12">
    <source>
        <dbReference type="Proteomes" id="UP001172738"/>
    </source>
</evidence>
<dbReference type="InterPro" id="IPR028082">
    <property type="entry name" value="Peripla_BP_I"/>
</dbReference>
<dbReference type="InterPro" id="IPR000337">
    <property type="entry name" value="GPCR_3"/>
</dbReference>
<comment type="caution">
    <text evidence="11">The sequence shown here is derived from an EMBL/GenBank/DDBJ whole genome shotgun (WGS) entry which is preliminary data.</text>
</comment>